<evidence type="ECO:0000313" key="5">
    <source>
        <dbReference type="Proteomes" id="UP000031271"/>
    </source>
</evidence>
<dbReference type="InterPro" id="IPR007690">
    <property type="entry name" value="T2SS_GspM"/>
</dbReference>
<gene>
    <name evidence="3" type="ORF">CL52_13430</name>
    <name evidence="4" type="ORF">SAMN05660875_102166</name>
</gene>
<organism evidence="3 5">
    <name type="scientific">Stutzerimonas balearica DSM 6083</name>
    <dbReference type="NCBI Taxonomy" id="1123016"/>
    <lineage>
        <taxon>Bacteria</taxon>
        <taxon>Pseudomonadati</taxon>
        <taxon>Pseudomonadota</taxon>
        <taxon>Gammaproteobacteria</taxon>
        <taxon>Pseudomonadales</taxon>
        <taxon>Pseudomonadaceae</taxon>
        <taxon>Stutzerimonas</taxon>
    </lineage>
</organism>
<dbReference type="EMBL" id="CP007511">
    <property type="protein sequence ID" value="AJE15988.1"/>
    <property type="molecule type" value="Genomic_DNA"/>
</dbReference>
<dbReference type="AlphaFoldDB" id="A0A8D3Y2C9"/>
<keyword evidence="2" id="KW-1133">Transmembrane helix</keyword>
<sequence>MANSSLAALMLRWRALAPREQWLTYAVGLALLGLLYLLTVVDPLTERREALDAGRRQAEASQLEAQASLRELEAKLAADPNRPYREALDKAQLEHEALSQRIDAQTRALVSPAKMKLLLQDLLRNQPKLRLVELESFTAPLQPPAAEAEAAGESKAAAAVSFYRHGLRLRLEGGYFDLLNYLQAVQASGWRLHWDSLDYQVEEAGPAQARILIELHTLSRHAGWVGV</sequence>
<accession>A0A8D3Y2C9</accession>
<protein>
    <submittedName>
        <fullName evidence="3">MSHA biogenesis protein MshJ</fullName>
    </submittedName>
</protein>
<dbReference type="GeneID" id="77260902"/>
<keyword evidence="2" id="KW-0812">Transmembrane</keyword>
<name>A0A8D3Y2C9_9GAMM</name>
<evidence type="ECO:0000256" key="1">
    <source>
        <dbReference type="SAM" id="Coils"/>
    </source>
</evidence>
<dbReference type="GO" id="GO:0015627">
    <property type="term" value="C:type II protein secretion system complex"/>
    <property type="evidence" value="ECO:0007669"/>
    <property type="project" value="InterPro"/>
</dbReference>
<keyword evidence="2" id="KW-0472">Membrane</keyword>
<feature type="transmembrane region" description="Helical" evidence="2">
    <location>
        <begin position="22"/>
        <end position="41"/>
    </location>
</feature>
<dbReference type="KEGG" id="pbm:CL52_13430"/>
<reference evidence="3 5" key="3">
    <citation type="journal article" name="Genome Announc.">
        <title>Complete Genome Sequence of Pseudomonas balearica DSM 6083T.</title>
        <authorList>
            <person name="Bennasar-Figueras A."/>
            <person name="Salva-Serra F."/>
            <person name="Jaen-Luchoro D."/>
            <person name="Segui C."/>
            <person name="Aliaga F."/>
            <person name="Busquets A."/>
            <person name="Gomila M."/>
            <person name="Moore E.R."/>
            <person name="Lalucat J."/>
        </authorList>
    </citation>
    <scope>NUCLEOTIDE SEQUENCE [LARGE SCALE GENOMIC DNA]</scope>
    <source>
        <strain evidence="5">DSM 6083</strain>
        <strain evidence="3">DSM6083</strain>
    </source>
</reference>
<dbReference type="Pfam" id="PF04612">
    <property type="entry name" value="T2SSM"/>
    <property type="match status" value="1"/>
</dbReference>
<keyword evidence="6" id="KW-1185">Reference proteome</keyword>
<dbReference type="EMBL" id="FNHO01000002">
    <property type="protein sequence ID" value="SDM09115.1"/>
    <property type="molecule type" value="Genomic_DNA"/>
</dbReference>
<evidence type="ECO:0000313" key="4">
    <source>
        <dbReference type="EMBL" id="SDM09115.1"/>
    </source>
</evidence>
<feature type="coiled-coil region" evidence="1">
    <location>
        <begin position="55"/>
        <end position="108"/>
    </location>
</feature>
<dbReference type="GO" id="GO:0015628">
    <property type="term" value="P:protein secretion by the type II secretion system"/>
    <property type="evidence" value="ECO:0007669"/>
    <property type="project" value="InterPro"/>
</dbReference>
<reference evidence="4 6" key="2">
    <citation type="submission" date="2016-10" db="EMBL/GenBank/DDBJ databases">
        <authorList>
            <person name="Varghese N."/>
            <person name="Submissions S."/>
        </authorList>
    </citation>
    <scope>NUCLEOTIDE SEQUENCE [LARGE SCALE GENOMIC DNA]</scope>
    <source>
        <strain evidence="4 6">DSM 6083</strain>
    </source>
</reference>
<evidence type="ECO:0000256" key="2">
    <source>
        <dbReference type="SAM" id="Phobius"/>
    </source>
</evidence>
<keyword evidence="1" id="KW-0175">Coiled coil</keyword>
<dbReference type="Proteomes" id="UP000031271">
    <property type="component" value="Chromosome"/>
</dbReference>
<dbReference type="RefSeq" id="WP_043221176.1">
    <property type="nucleotide sequence ID" value="NZ_CP007511.1"/>
</dbReference>
<evidence type="ECO:0000313" key="6">
    <source>
        <dbReference type="Proteomes" id="UP000182276"/>
    </source>
</evidence>
<evidence type="ECO:0000313" key="3">
    <source>
        <dbReference type="EMBL" id="AJE15988.1"/>
    </source>
</evidence>
<dbReference type="Proteomes" id="UP000182276">
    <property type="component" value="Unassembled WGS sequence"/>
</dbReference>
<proteinExistence type="predicted"/>
<reference evidence="5" key="1">
    <citation type="submission" date="2014-03" db="EMBL/GenBank/DDBJ databases">
        <title>Complete genome of Pseudomonas balearica DSM 6083T, a sewage water isolate from an enrichment with 2-methylnaphthalene.</title>
        <authorList>
            <person name="Salva-Serra F."/>
            <person name="Jaen-Luchoro D."/>
            <person name="Busquets A."/>
            <person name="Pena A."/>
            <person name="Gomila M."/>
            <person name="Bosch R."/>
            <person name="Nogales B."/>
            <person name="Garcia-Valdes E."/>
            <person name="Lalucat J."/>
            <person name="Bennasar A."/>
        </authorList>
    </citation>
    <scope>NUCLEOTIDE SEQUENCE [LARGE SCALE GENOMIC DNA]</scope>
    <source>
        <strain evidence="5">DSM 6083</strain>
    </source>
</reference>